<dbReference type="Gene3D" id="1.10.260.40">
    <property type="entry name" value="lambda repressor-like DNA-binding domains"/>
    <property type="match status" value="1"/>
</dbReference>
<dbReference type="SMART" id="SM00530">
    <property type="entry name" value="HTH_XRE"/>
    <property type="match status" value="1"/>
</dbReference>
<dbReference type="InterPro" id="IPR001387">
    <property type="entry name" value="Cro/C1-type_HTH"/>
</dbReference>
<gene>
    <name evidence="2" type="ORF">SAMN05421827_11129</name>
</gene>
<proteinExistence type="predicted"/>
<evidence type="ECO:0000259" key="1">
    <source>
        <dbReference type="PROSITE" id="PS50943"/>
    </source>
</evidence>
<dbReference type="PROSITE" id="PS50943">
    <property type="entry name" value="HTH_CROC1"/>
    <property type="match status" value="1"/>
</dbReference>
<name>A0A1G7X227_9SPHI</name>
<dbReference type="OrthoDB" id="9796786at2"/>
<dbReference type="SUPFAM" id="SSF47413">
    <property type="entry name" value="lambda repressor-like DNA-binding domains"/>
    <property type="match status" value="1"/>
</dbReference>
<evidence type="ECO:0000313" key="3">
    <source>
        <dbReference type="Proteomes" id="UP000199643"/>
    </source>
</evidence>
<reference evidence="3" key="1">
    <citation type="submission" date="2016-10" db="EMBL/GenBank/DDBJ databases">
        <authorList>
            <person name="Varghese N."/>
            <person name="Submissions S."/>
        </authorList>
    </citation>
    <scope>NUCLEOTIDE SEQUENCE [LARGE SCALE GENOMIC DNA]</scope>
    <source>
        <strain evidence="3">DSM 17933</strain>
    </source>
</reference>
<dbReference type="Proteomes" id="UP000199643">
    <property type="component" value="Unassembled WGS sequence"/>
</dbReference>
<sequence length="119" mass="13558">MLKIIKTEEEYELALEKAYLLMQKNLDLNTRQADELDLLTLLIEHYEESHYPIAPPSPIEAIKFRLEQLGKAPSELSKILGARSRQSEILSGKRKLSLSMIRKLHEVLNIPASSLIGAY</sequence>
<dbReference type="PANTHER" id="PTHR40455">
    <property type="entry name" value="ANTITOXIN HIGA"/>
    <property type="match status" value="1"/>
</dbReference>
<dbReference type="GO" id="GO:0006355">
    <property type="term" value="P:regulation of DNA-templated transcription"/>
    <property type="evidence" value="ECO:0007669"/>
    <property type="project" value="InterPro"/>
</dbReference>
<feature type="domain" description="HTH cro/C1-type" evidence="1">
    <location>
        <begin position="62"/>
        <end position="115"/>
    </location>
</feature>
<dbReference type="GO" id="GO:0001046">
    <property type="term" value="F:core promoter sequence-specific DNA binding"/>
    <property type="evidence" value="ECO:0007669"/>
    <property type="project" value="TreeGrafter"/>
</dbReference>
<dbReference type="InterPro" id="IPR039060">
    <property type="entry name" value="Antitox_HigA"/>
</dbReference>
<dbReference type="InterPro" id="IPR010982">
    <property type="entry name" value="Lambda_DNA-bd_dom_sf"/>
</dbReference>
<dbReference type="PANTHER" id="PTHR40455:SF1">
    <property type="entry name" value="ANTITOXIN HIGA"/>
    <property type="match status" value="1"/>
</dbReference>
<accession>A0A1G7X227</accession>
<evidence type="ECO:0000313" key="2">
    <source>
        <dbReference type="EMBL" id="SDG78211.1"/>
    </source>
</evidence>
<organism evidence="2 3">
    <name type="scientific">Pedobacter terrae</name>
    <dbReference type="NCBI Taxonomy" id="405671"/>
    <lineage>
        <taxon>Bacteria</taxon>
        <taxon>Pseudomonadati</taxon>
        <taxon>Bacteroidota</taxon>
        <taxon>Sphingobacteriia</taxon>
        <taxon>Sphingobacteriales</taxon>
        <taxon>Sphingobacteriaceae</taxon>
        <taxon>Pedobacter</taxon>
    </lineage>
</organism>
<keyword evidence="3" id="KW-1185">Reference proteome</keyword>
<dbReference type="EMBL" id="FNCH01000011">
    <property type="protein sequence ID" value="SDG78211.1"/>
    <property type="molecule type" value="Genomic_DNA"/>
</dbReference>
<dbReference type="AlphaFoldDB" id="A0A1G7X227"/>
<dbReference type="RefSeq" id="WP_090501064.1">
    <property type="nucleotide sequence ID" value="NZ_FNCH01000011.1"/>
</dbReference>
<protein>
    <submittedName>
        <fullName evidence="2">HTH-type transcriptional regulator / antitoxin HigA</fullName>
    </submittedName>
</protein>